<reference evidence="2 3" key="1">
    <citation type="submission" date="2019-03" db="EMBL/GenBank/DDBJ databases">
        <title>Single cell metagenomics reveals metabolic interactions within the superorganism composed of flagellate Streblomastix strix and complex community of Bacteroidetes bacteria on its surface.</title>
        <authorList>
            <person name="Treitli S.C."/>
            <person name="Kolisko M."/>
            <person name="Husnik F."/>
            <person name="Keeling P."/>
            <person name="Hampl V."/>
        </authorList>
    </citation>
    <scope>NUCLEOTIDE SEQUENCE [LARGE SCALE GENOMIC DNA]</scope>
    <source>
        <strain evidence="2">ST1C</strain>
    </source>
</reference>
<feature type="non-terminal residue" evidence="2">
    <location>
        <position position="1"/>
    </location>
</feature>
<proteinExistence type="predicted"/>
<dbReference type="EMBL" id="SNRW01006762">
    <property type="protein sequence ID" value="KAA6382482.1"/>
    <property type="molecule type" value="Genomic_DNA"/>
</dbReference>
<gene>
    <name evidence="2" type="ORF">EZS28_021990</name>
</gene>
<organism evidence="2 3">
    <name type="scientific">Streblomastix strix</name>
    <dbReference type="NCBI Taxonomy" id="222440"/>
    <lineage>
        <taxon>Eukaryota</taxon>
        <taxon>Metamonada</taxon>
        <taxon>Preaxostyla</taxon>
        <taxon>Oxymonadida</taxon>
        <taxon>Streblomastigidae</taxon>
        <taxon>Streblomastix</taxon>
    </lineage>
</organism>
<evidence type="ECO:0000256" key="1">
    <source>
        <dbReference type="SAM" id="MobiDB-lite"/>
    </source>
</evidence>
<feature type="region of interest" description="Disordered" evidence="1">
    <location>
        <begin position="1"/>
        <end position="54"/>
    </location>
</feature>
<comment type="caution">
    <text evidence="2">The sequence shown here is derived from an EMBL/GenBank/DDBJ whole genome shotgun (WGS) entry which is preliminary data.</text>
</comment>
<evidence type="ECO:0000313" key="2">
    <source>
        <dbReference type="EMBL" id="KAA6382482.1"/>
    </source>
</evidence>
<dbReference type="Proteomes" id="UP000324800">
    <property type="component" value="Unassembled WGS sequence"/>
</dbReference>
<dbReference type="AlphaFoldDB" id="A0A5J4VIS6"/>
<sequence>SDQQQNQKKEMAGVPIQKLYEQVEMKQDKQKMRDESLQKKKKEEEQQKQKEIQD</sequence>
<feature type="compositionally biased region" description="Basic and acidic residues" evidence="1">
    <location>
        <begin position="21"/>
        <end position="54"/>
    </location>
</feature>
<name>A0A5J4VIS6_9EUKA</name>
<accession>A0A5J4VIS6</accession>
<evidence type="ECO:0000313" key="3">
    <source>
        <dbReference type="Proteomes" id="UP000324800"/>
    </source>
</evidence>
<protein>
    <submittedName>
        <fullName evidence="2">Uncharacterized protein</fullName>
    </submittedName>
</protein>